<organism evidence="3 4">
    <name type="scientific">Cyclostephanos tholiformis</name>
    <dbReference type="NCBI Taxonomy" id="382380"/>
    <lineage>
        <taxon>Eukaryota</taxon>
        <taxon>Sar</taxon>
        <taxon>Stramenopiles</taxon>
        <taxon>Ochrophyta</taxon>
        <taxon>Bacillariophyta</taxon>
        <taxon>Coscinodiscophyceae</taxon>
        <taxon>Thalassiosirophycidae</taxon>
        <taxon>Stephanodiscales</taxon>
        <taxon>Stephanodiscaceae</taxon>
        <taxon>Cyclostephanos</taxon>
    </lineage>
</organism>
<sequence length="349" mass="39407">MARRRPRHDDGEEKVDGVEDDASPTAADDEVKAERSLADGEIVGGSSTIEPICRAEGLPDGWTQRLVPRKNGHRFDPYWFSPRMSYRFNSLPQVKRFLNCLERAEGDEIVAYDAYSSKDKKQKRRVIGRSRKADVVGGDSMEVAHSDFLATSQFCSDSTHANASSQIATDSIVSSSTTSSICSSSKLLLTTVEIREEQSKKDMRHELLFKKRLRLNLDEPQHKGSGSQAESKFDDENDRYDKSQMSCEISGPQLTVQRLLSLTKQRKIQEQAMMTLSQLKQEARSKAKANSKSSRQPQRSKRNGRHSKLNSPAANLAVAQEPLEKIEMNTGVLYLYKGENRRAKFVRRY</sequence>
<dbReference type="InterPro" id="IPR016177">
    <property type="entry name" value="DNA-bd_dom_sf"/>
</dbReference>
<feature type="compositionally biased region" description="Basic and acidic residues" evidence="1">
    <location>
        <begin position="231"/>
        <end position="242"/>
    </location>
</feature>
<keyword evidence="4" id="KW-1185">Reference proteome</keyword>
<dbReference type="AlphaFoldDB" id="A0ABD3STS4"/>
<feature type="compositionally biased region" description="Basic and acidic residues" evidence="1">
    <location>
        <begin position="29"/>
        <end position="38"/>
    </location>
</feature>
<reference evidence="3 4" key="1">
    <citation type="submission" date="2024-10" db="EMBL/GenBank/DDBJ databases">
        <title>Updated reference genomes for cyclostephanoid diatoms.</title>
        <authorList>
            <person name="Roberts W.R."/>
            <person name="Alverson A.J."/>
        </authorList>
    </citation>
    <scope>NUCLEOTIDE SEQUENCE [LARGE SCALE GENOMIC DNA]</scope>
    <source>
        <strain evidence="3 4">AJA228-03</strain>
    </source>
</reference>
<dbReference type="PROSITE" id="PS50982">
    <property type="entry name" value="MBD"/>
    <property type="match status" value="1"/>
</dbReference>
<name>A0ABD3STS4_9STRA</name>
<feature type="compositionally biased region" description="Low complexity" evidence="1">
    <location>
        <begin position="288"/>
        <end position="297"/>
    </location>
</feature>
<evidence type="ECO:0000313" key="3">
    <source>
        <dbReference type="EMBL" id="KAL3827643.1"/>
    </source>
</evidence>
<evidence type="ECO:0000259" key="2">
    <source>
        <dbReference type="PROSITE" id="PS50982"/>
    </source>
</evidence>
<dbReference type="Gene3D" id="3.30.890.10">
    <property type="entry name" value="Methyl-cpg-binding Protein 2, Chain A"/>
    <property type="match status" value="1"/>
</dbReference>
<accession>A0ABD3STS4</accession>
<feature type="region of interest" description="Disordered" evidence="1">
    <location>
        <begin position="1"/>
        <end position="40"/>
    </location>
</feature>
<proteinExistence type="predicted"/>
<feature type="region of interest" description="Disordered" evidence="1">
    <location>
        <begin position="279"/>
        <end position="313"/>
    </location>
</feature>
<dbReference type="EMBL" id="JALLPB020000001">
    <property type="protein sequence ID" value="KAL3827643.1"/>
    <property type="molecule type" value="Genomic_DNA"/>
</dbReference>
<feature type="compositionally biased region" description="Basic residues" evidence="1">
    <location>
        <begin position="298"/>
        <end position="308"/>
    </location>
</feature>
<gene>
    <name evidence="3" type="ORF">ACHAXA_000516</name>
</gene>
<dbReference type="InterPro" id="IPR001739">
    <property type="entry name" value="Methyl_CpG_DNA-bd"/>
</dbReference>
<comment type="caution">
    <text evidence="3">The sequence shown here is derived from an EMBL/GenBank/DDBJ whole genome shotgun (WGS) entry which is preliminary data.</text>
</comment>
<dbReference type="Proteomes" id="UP001530377">
    <property type="component" value="Unassembled WGS sequence"/>
</dbReference>
<protein>
    <recommendedName>
        <fullName evidence="2">MBD domain-containing protein</fullName>
    </recommendedName>
</protein>
<evidence type="ECO:0000256" key="1">
    <source>
        <dbReference type="SAM" id="MobiDB-lite"/>
    </source>
</evidence>
<feature type="domain" description="MBD" evidence="2">
    <location>
        <begin position="48"/>
        <end position="119"/>
    </location>
</feature>
<dbReference type="SUPFAM" id="SSF54171">
    <property type="entry name" value="DNA-binding domain"/>
    <property type="match status" value="1"/>
</dbReference>
<evidence type="ECO:0000313" key="4">
    <source>
        <dbReference type="Proteomes" id="UP001530377"/>
    </source>
</evidence>
<feature type="compositionally biased region" description="Basic and acidic residues" evidence="1">
    <location>
        <begin position="7"/>
        <end position="17"/>
    </location>
</feature>
<feature type="region of interest" description="Disordered" evidence="1">
    <location>
        <begin position="218"/>
        <end position="242"/>
    </location>
</feature>